<comment type="subcellular location">
    <subcellularLocation>
        <location evidence="2">Membrane</location>
        <topology evidence="2">Single-pass membrane protein</topology>
    </subcellularLocation>
</comment>
<dbReference type="PANTHER" id="PTHR47168:SF1">
    <property type="entry name" value="OS02G0798600 PROTEIN"/>
    <property type="match status" value="1"/>
</dbReference>
<dbReference type="GO" id="GO:0016020">
    <property type="term" value="C:membrane"/>
    <property type="evidence" value="ECO:0007669"/>
    <property type="project" value="UniProtKB-SubCell"/>
</dbReference>
<dbReference type="EC" id="2.3.2.27" evidence="3"/>
<evidence type="ECO:0000256" key="3">
    <source>
        <dbReference type="ARBA" id="ARBA00012483"/>
    </source>
</evidence>
<evidence type="ECO:0000259" key="14">
    <source>
        <dbReference type="PROSITE" id="PS50089"/>
    </source>
</evidence>
<comment type="catalytic activity">
    <reaction evidence="1">
        <text>S-ubiquitinyl-[E2 ubiquitin-conjugating enzyme]-L-cysteine + [acceptor protein]-L-lysine = [E2 ubiquitin-conjugating enzyme]-L-cysteine + N(6)-ubiquitinyl-[acceptor protein]-L-lysine.</text>
        <dbReference type="EC" id="2.3.2.27"/>
    </reaction>
</comment>
<evidence type="ECO:0000256" key="4">
    <source>
        <dbReference type="ARBA" id="ARBA00022692"/>
    </source>
</evidence>
<feature type="transmembrane region" description="Helical" evidence="12">
    <location>
        <begin position="175"/>
        <end position="194"/>
    </location>
</feature>
<evidence type="ECO:0000256" key="8">
    <source>
        <dbReference type="ARBA" id="ARBA00022989"/>
    </source>
</evidence>
<dbReference type="Pfam" id="PF02225">
    <property type="entry name" value="PA"/>
    <property type="match status" value="1"/>
</dbReference>
<dbReference type="InterPro" id="IPR051653">
    <property type="entry name" value="E3_ligase_sorting_rcpt"/>
</dbReference>
<feature type="chain" id="PRO_5044846808" description="RING-type E3 ubiquitin transferase" evidence="13">
    <location>
        <begin position="25"/>
        <end position="320"/>
    </location>
</feature>
<accession>A0ABD3J265</accession>
<sequence length="320" mass="34799">MRGALLGLAFAICCCYSAIGRSSATVILESSAAAFNNFPAKSAVHVGEAGICGVLEIADPVDACSALRRGGIRLSGNGNGNGTDLMRFALIVRGNCSFQDKIVNAQTAGFRAVIVYDDRDREKVDLEYVIVDPKDITIPAVFVSNETGQSLKEYTQVGTGECCIYETRVEKSRTVLVIFFISIIVISGILVLILTHHVKHVDDKIVAELPSFAFNSAQSSDKYTREVCAICLEDYKDGEILKSLPCQHGTTWLSFLLLHPELHLGCVESWLKKGGSFCPVCAQHRRTGQLRPITIIKPSISLNECSLSKVHTSIFATLIL</sequence>
<dbReference type="InterPro" id="IPR003137">
    <property type="entry name" value="PA_domain"/>
</dbReference>
<comment type="caution">
    <text evidence="15">The sequence shown here is derived from an EMBL/GenBank/DDBJ whole genome shotgun (WGS) entry which is preliminary data.</text>
</comment>
<evidence type="ECO:0000256" key="5">
    <source>
        <dbReference type="ARBA" id="ARBA00022723"/>
    </source>
</evidence>
<feature type="domain" description="RING-type" evidence="14">
    <location>
        <begin position="228"/>
        <end position="281"/>
    </location>
</feature>
<proteinExistence type="predicted"/>
<keyword evidence="8 12" id="KW-1133">Transmembrane helix</keyword>
<evidence type="ECO:0000256" key="1">
    <source>
        <dbReference type="ARBA" id="ARBA00000900"/>
    </source>
</evidence>
<keyword evidence="6 11" id="KW-0863">Zinc-finger</keyword>
<evidence type="ECO:0000256" key="11">
    <source>
        <dbReference type="PROSITE-ProRule" id="PRU00175"/>
    </source>
</evidence>
<keyword evidence="5" id="KW-0479">Metal-binding</keyword>
<protein>
    <recommendedName>
        <fullName evidence="3">RING-type E3 ubiquitin transferase</fullName>
        <ecNumber evidence="3">2.3.2.27</ecNumber>
    </recommendedName>
</protein>
<evidence type="ECO:0000256" key="7">
    <source>
        <dbReference type="ARBA" id="ARBA00022833"/>
    </source>
</evidence>
<dbReference type="SUPFAM" id="SSF57850">
    <property type="entry name" value="RING/U-box"/>
    <property type="match status" value="1"/>
</dbReference>
<dbReference type="Pfam" id="PF13639">
    <property type="entry name" value="zf-RING_2"/>
    <property type="match status" value="1"/>
</dbReference>
<keyword evidence="4 12" id="KW-0812">Transmembrane</keyword>
<dbReference type="SUPFAM" id="SSF52025">
    <property type="entry name" value="PA domain"/>
    <property type="match status" value="1"/>
</dbReference>
<evidence type="ECO:0000256" key="12">
    <source>
        <dbReference type="SAM" id="Phobius"/>
    </source>
</evidence>
<dbReference type="GO" id="GO:0061630">
    <property type="term" value="F:ubiquitin protein ligase activity"/>
    <property type="evidence" value="ECO:0007669"/>
    <property type="project" value="UniProtKB-EC"/>
</dbReference>
<keyword evidence="7" id="KW-0862">Zinc</keyword>
<reference evidence="15 16" key="1">
    <citation type="submission" date="2024-11" db="EMBL/GenBank/DDBJ databases">
        <title>Chromosome-level genome assembly of Eucalyptus globulus Labill. provides insights into its genome evolution.</title>
        <authorList>
            <person name="Li X."/>
        </authorList>
    </citation>
    <scope>NUCLEOTIDE SEQUENCE [LARGE SCALE GENOMIC DNA]</scope>
    <source>
        <strain evidence="15">CL2024</strain>
        <tissue evidence="15">Fresh tender leaves</tissue>
    </source>
</reference>
<evidence type="ECO:0000256" key="13">
    <source>
        <dbReference type="SAM" id="SignalP"/>
    </source>
</evidence>
<gene>
    <name evidence="15" type="ORF">ACJRO7_005129</name>
</gene>
<dbReference type="Gene3D" id="3.30.40.10">
    <property type="entry name" value="Zinc/RING finger domain, C3HC4 (zinc finger)"/>
    <property type="match status" value="1"/>
</dbReference>
<keyword evidence="13" id="KW-0732">Signal</keyword>
<dbReference type="AlphaFoldDB" id="A0ABD3J265"/>
<dbReference type="GO" id="GO:0008270">
    <property type="term" value="F:zinc ion binding"/>
    <property type="evidence" value="ECO:0007669"/>
    <property type="project" value="UniProtKB-KW"/>
</dbReference>
<evidence type="ECO:0000256" key="9">
    <source>
        <dbReference type="ARBA" id="ARBA00023136"/>
    </source>
</evidence>
<dbReference type="PANTHER" id="PTHR47168">
    <property type="entry name" value="RING ZINC FINGER DOMAIN SUPERFAMILY PROTEIN-RELATED"/>
    <property type="match status" value="1"/>
</dbReference>
<organism evidence="15 16">
    <name type="scientific">Eucalyptus globulus</name>
    <name type="common">Tasmanian blue gum</name>
    <dbReference type="NCBI Taxonomy" id="34317"/>
    <lineage>
        <taxon>Eukaryota</taxon>
        <taxon>Viridiplantae</taxon>
        <taxon>Streptophyta</taxon>
        <taxon>Embryophyta</taxon>
        <taxon>Tracheophyta</taxon>
        <taxon>Spermatophyta</taxon>
        <taxon>Magnoliopsida</taxon>
        <taxon>eudicotyledons</taxon>
        <taxon>Gunneridae</taxon>
        <taxon>Pentapetalae</taxon>
        <taxon>rosids</taxon>
        <taxon>malvids</taxon>
        <taxon>Myrtales</taxon>
        <taxon>Myrtaceae</taxon>
        <taxon>Myrtoideae</taxon>
        <taxon>Eucalypteae</taxon>
        <taxon>Eucalyptus</taxon>
    </lineage>
</organism>
<dbReference type="Proteomes" id="UP001634007">
    <property type="component" value="Unassembled WGS sequence"/>
</dbReference>
<dbReference type="EMBL" id="JBJKBG010000010">
    <property type="protein sequence ID" value="KAL3720246.1"/>
    <property type="molecule type" value="Genomic_DNA"/>
</dbReference>
<keyword evidence="9 12" id="KW-0472">Membrane</keyword>
<dbReference type="PROSITE" id="PS50089">
    <property type="entry name" value="ZF_RING_2"/>
    <property type="match status" value="1"/>
</dbReference>
<dbReference type="InterPro" id="IPR001841">
    <property type="entry name" value="Znf_RING"/>
</dbReference>
<dbReference type="Gene3D" id="3.50.30.30">
    <property type="match status" value="1"/>
</dbReference>
<evidence type="ECO:0000256" key="10">
    <source>
        <dbReference type="ARBA" id="ARBA00023180"/>
    </source>
</evidence>
<feature type="signal peptide" evidence="13">
    <location>
        <begin position="1"/>
        <end position="24"/>
    </location>
</feature>
<evidence type="ECO:0000256" key="6">
    <source>
        <dbReference type="ARBA" id="ARBA00022771"/>
    </source>
</evidence>
<evidence type="ECO:0000313" key="16">
    <source>
        <dbReference type="Proteomes" id="UP001634007"/>
    </source>
</evidence>
<keyword evidence="10" id="KW-0325">Glycoprotein</keyword>
<name>A0ABD3J265_EUCGL</name>
<keyword evidence="16" id="KW-1185">Reference proteome</keyword>
<evidence type="ECO:0000256" key="2">
    <source>
        <dbReference type="ARBA" id="ARBA00004167"/>
    </source>
</evidence>
<dbReference type="InterPro" id="IPR013083">
    <property type="entry name" value="Znf_RING/FYVE/PHD"/>
</dbReference>
<dbReference type="InterPro" id="IPR046450">
    <property type="entry name" value="PA_dom_sf"/>
</dbReference>
<evidence type="ECO:0000313" key="15">
    <source>
        <dbReference type="EMBL" id="KAL3720246.1"/>
    </source>
</evidence>